<dbReference type="Proteomes" id="UP000198432">
    <property type="component" value="Unassembled WGS sequence"/>
</dbReference>
<organism evidence="2 3">
    <name type="scientific">Pontibacter ummariensis</name>
    <dbReference type="NCBI Taxonomy" id="1610492"/>
    <lineage>
        <taxon>Bacteria</taxon>
        <taxon>Pseudomonadati</taxon>
        <taxon>Bacteroidota</taxon>
        <taxon>Cytophagia</taxon>
        <taxon>Cytophagales</taxon>
        <taxon>Hymenobacteraceae</taxon>
        <taxon>Pontibacter</taxon>
    </lineage>
</organism>
<protein>
    <recommendedName>
        <fullName evidence="4">Peptidase propeptide and YPEB domain-containing protein</fullName>
    </recommendedName>
</protein>
<feature type="signal peptide" evidence="1">
    <location>
        <begin position="1"/>
        <end position="24"/>
    </location>
</feature>
<evidence type="ECO:0008006" key="4">
    <source>
        <dbReference type="Google" id="ProtNLM"/>
    </source>
</evidence>
<accession>A0A239CUA0</accession>
<keyword evidence="1" id="KW-0732">Signal</keyword>
<dbReference type="AlphaFoldDB" id="A0A239CUA0"/>
<keyword evidence="3" id="KW-1185">Reference proteome</keyword>
<sequence length="105" mass="11541">MKKTTFLALAFALLGTTVAMNAQAQDSPQTQTVLQEKQKVTAEELPEAVKAAVENSEYKGFTYGEIYKIAPVKEGEATIFELQLKKGEQEPIVVRYDEAGNKVTS</sequence>
<gene>
    <name evidence="2" type="ORF">SAMN06296052_103218</name>
</gene>
<evidence type="ECO:0000313" key="2">
    <source>
        <dbReference type="EMBL" id="SNS22933.1"/>
    </source>
</evidence>
<evidence type="ECO:0000256" key="1">
    <source>
        <dbReference type="SAM" id="SignalP"/>
    </source>
</evidence>
<dbReference type="OrthoDB" id="853999at2"/>
<dbReference type="Gene3D" id="3.10.450.360">
    <property type="match status" value="1"/>
</dbReference>
<dbReference type="EMBL" id="FZOQ01000003">
    <property type="protein sequence ID" value="SNS22933.1"/>
    <property type="molecule type" value="Genomic_DNA"/>
</dbReference>
<dbReference type="RefSeq" id="WP_089318097.1">
    <property type="nucleotide sequence ID" value="NZ_FZOQ01000003.1"/>
</dbReference>
<reference evidence="3" key="1">
    <citation type="submission" date="2017-06" db="EMBL/GenBank/DDBJ databases">
        <authorList>
            <person name="Varghese N."/>
            <person name="Submissions S."/>
        </authorList>
    </citation>
    <scope>NUCLEOTIDE SEQUENCE [LARGE SCALE GENOMIC DNA]</scope>
    <source>
        <strain evidence="3">NKM1</strain>
    </source>
</reference>
<feature type="chain" id="PRO_5013394319" description="Peptidase propeptide and YPEB domain-containing protein" evidence="1">
    <location>
        <begin position="25"/>
        <end position="105"/>
    </location>
</feature>
<name>A0A239CUA0_9BACT</name>
<evidence type="ECO:0000313" key="3">
    <source>
        <dbReference type="Proteomes" id="UP000198432"/>
    </source>
</evidence>
<proteinExistence type="predicted"/>